<dbReference type="InterPro" id="IPR043502">
    <property type="entry name" value="DNA/RNA_pol_sf"/>
</dbReference>
<gene>
    <name evidence="2" type="ORF">PACLA_8A024186</name>
</gene>
<reference evidence="2" key="1">
    <citation type="submission" date="2020-04" db="EMBL/GenBank/DDBJ databases">
        <authorList>
            <person name="Alioto T."/>
            <person name="Alioto T."/>
            <person name="Gomez Garrido J."/>
        </authorList>
    </citation>
    <scope>NUCLEOTIDE SEQUENCE</scope>
    <source>
        <strain evidence="2">A484AB</strain>
    </source>
</reference>
<proteinExistence type="predicted"/>
<dbReference type="EMBL" id="CACRXK020003265">
    <property type="protein sequence ID" value="CAB3998097.1"/>
    <property type="molecule type" value="Genomic_DNA"/>
</dbReference>
<keyword evidence="3" id="KW-1185">Reference proteome</keyword>
<protein>
    <recommendedName>
        <fullName evidence="1">Reverse transcriptase domain-containing protein</fullName>
    </recommendedName>
</protein>
<dbReference type="OrthoDB" id="5982854at2759"/>
<dbReference type="SUPFAM" id="SSF56672">
    <property type="entry name" value="DNA/RNA polymerases"/>
    <property type="match status" value="1"/>
</dbReference>
<dbReference type="Proteomes" id="UP001152795">
    <property type="component" value="Unassembled WGS sequence"/>
</dbReference>
<dbReference type="Gene3D" id="3.30.70.270">
    <property type="match status" value="2"/>
</dbReference>
<feature type="domain" description="Reverse transcriptase" evidence="1">
    <location>
        <begin position="339"/>
        <end position="407"/>
    </location>
</feature>
<evidence type="ECO:0000313" key="3">
    <source>
        <dbReference type="Proteomes" id="UP001152795"/>
    </source>
</evidence>
<sequence length="491" mass="56079">MSDHDEPTTSMASQEVKVIQIPLNFPMLPQLAMTGNQATNWKRFYRSWNNYEIAARLRDPNNPSTNKELRTATLLTCIGADALDVFDGLDFANEDERNNIDIVVSKLEKYFIGETNETYERYCFDKRDQKSHETVDAYFAALRTLAKTCNFGNLEDNLIRVRIIMGIKDNATRKKLLEVSKLTLQQSIDTVGSCEKTAKLLESIKNEGEQVLAVGKEQYKEQRKRVEKRDEKKNHFAVVCNAQRRPFSQRKSVNDDTESSEGEYIALVETKEEGQGTLPGTLHLEIDESISPVQLPTRRISLAVKDKLKAELNRLVDMNVIAPVDTPTTWISAIVVTFKKNGDIRLCIDPKPLNKALKRNRYPSPTIDDILPYLAQARCFAVLDAKNGFWHVRLDEPSSYATTFGTPWGRGTTDEEAYLDHDKNLKGLMERCREKGLKLNPDKIQLQLKEVSYMGHRITSNGLKIDPEKTKAIREFIWEEHVHGKALDEIR</sequence>
<dbReference type="InterPro" id="IPR000477">
    <property type="entry name" value="RT_dom"/>
</dbReference>
<dbReference type="AlphaFoldDB" id="A0A6S7HYZ8"/>
<accession>A0A6S7HYZ8</accession>
<organism evidence="2 3">
    <name type="scientific">Paramuricea clavata</name>
    <name type="common">Red gorgonian</name>
    <name type="synonym">Violescent sea-whip</name>
    <dbReference type="NCBI Taxonomy" id="317549"/>
    <lineage>
        <taxon>Eukaryota</taxon>
        <taxon>Metazoa</taxon>
        <taxon>Cnidaria</taxon>
        <taxon>Anthozoa</taxon>
        <taxon>Octocorallia</taxon>
        <taxon>Malacalcyonacea</taxon>
        <taxon>Plexauridae</taxon>
        <taxon>Paramuricea</taxon>
    </lineage>
</organism>
<dbReference type="Gene3D" id="3.10.10.10">
    <property type="entry name" value="HIV Type 1 Reverse Transcriptase, subunit A, domain 1"/>
    <property type="match status" value="1"/>
</dbReference>
<name>A0A6S7HYZ8_PARCT</name>
<dbReference type="CDD" id="cd01647">
    <property type="entry name" value="RT_LTR"/>
    <property type="match status" value="1"/>
</dbReference>
<evidence type="ECO:0000259" key="1">
    <source>
        <dbReference type="Pfam" id="PF00078"/>
    </source>
</evidence>
<dbReference type="PANTHER" id="PTHR37984">
    <property type="entry name" value="PROTEIN CBG26694"/>
    <property type="match status" value="1"/>
</dbReference>
<dbReference type="PANTHER" id="PTHR37984:SF8">
    <property type="entry name" value="CCHC-TYPE DOMAIN-CONTAINING PROTEIN"/>
    <property type="match status" value="1"/>
</dbReference>
<comment type="caution">
    <text evidence="2">The sequence shown here is derived from an EMBL/GenBank/DDBJ whole genome shotgun (WGS) entry which is preliminary data.</text>
</comment>
<dbReference type="Pfam" id="PF00078">
    <property type="entry name" value="RVT_1"/>
    <property type="match status" value="1"/>
</dbReference>
<evidence type="ECO:0000313" key="2">
    <source>
        <dbReference type="EMBL" id="CAB3998097.1"/>
    </source>
</evidence>
<dbReference type="InterPro" id="IPR043128">
    <property type="entry name" value="Rev_trsase/Diguanyl_cyclase"/>
</dbReference>
<dbReference type="InterPro" id="IPR050951">
    <property type="entry name" value="Retrovirus_Pol_polyprotein"/>
</dbReference>